<protein>
    <submittedName>
        <fullName evidence="2">Uncharacterized protein</fullName>
    </submittedName>
</protein>
<evidence type="ECO:0000313" key="2">
    <source>
        <dbReference type="EMBL" id="CAG9333521.1"/>
    </source>
</evidence>
<evidence type="ECO:0000313" key="3">
    <source>
        <dbReference type="Proteomes" id="UP001162131"/>
    </source>
</evidence>
<accession>A0AAU9K8R4</accession>
<proteinExistence type="predicted"/>
<reference evidence="2" key="1">
    <citation type="submission" date="2021-09" db="EMBL/GenBank/DDBJ databases">
        <authorList>
            <consortium name="AG Swart"/>
            <person name="Singh M."/>
            <person name="Singh A."/>
            <person name="Seah K."/>
            <person name="Emmerich C."/>
        </authorList>
    </citation>
    <scope>NUCLEOTIDE SEQUENCE</scope>
    <source>
        <strain evidence="2">ATCC30299</strain>
    </source>
</reference>
<gene>
    <name evidence="2" type="ORF">BSTOLATCC_MIC58332</name>
</gene>
<dbReference type="Proteomes" id="UP001162131">
    <property type="component" value="Unassembled WGS sequence"/>
</dbReference>
<evidence type="ECO:0000256" key="1">
    <source>
        <dbReference type="SAM" id="MobiDB-lite"/>
    </source>
</evidence>
<dbReference type="EMBL" id="CAJZBQ010000056">
    <property type="protein sequence ID" value="CAG9333521.1"/>
    <property type="molecule type" value="Genomic_DNA"/>
</dbReference>
<sequence>MDKTSNEVTGRIASNTGNLNIPEINSPNEKQQSVMESPVTSKRFSRISVASSGSLQSSVSTIPRMDEGEPWCALNDPSLPPVTEMEHMVDQCFCYLCNCKKHICPGDYRRMYKSASSQFSTIYKIKFPKHKLPNLKKNLKEAYMRNSLPIDLTTTNKNDFKPFPIEPRQKREQNLDYLKLKFTGKSFYKSEYPNWGEYHAEQVHMINLPYRGGEVKFSGASSYAKDYRIQEGLLDLNVRLQSPTQLKNSNVISPSSEFIGTSTFARDFKPFNKRNIPKREKAVSQDFRPGSDWNGQFATTYRTTFTGEMNLSKKRKKAYFAHNQL</sequence>
<comment type="caution">
    <text evidence="2">The sequence shown here is derived from an EMBL/GenBank/DDBJ whole genome shotgun (WGS) entry which is preliminary data.</text>
</comment>
<keyword evidence="3" id="KW-1185">Reference proteome</keyword>
<feature type="region of interest" description="Disordered" evidence="1">
    <location>
        <begin position="1"/>
        <end position="36"/>
    </location>
</feature>
<name>A0AAU9K8R4_9CILI</name>
<dbReference type="AlphaFoldDB" id="A0AAU9K8R4"/>
<organism evidence="2 3">
    <name type="scientific">Blepharisma stoltei</name>
    <dbReference type="NCBI Taxonomy" id="1481888"/>
    <lineage>
        <taxon>Eukaryota</taxon>
        <taxon>Sar</taxon>
        <taxon>Alveolata</taxon>
        <taxon>Ciliophora</taxon>
        <taxon>Postciliodesmatophora</taxon>
        <taxon>Heterotrichea</taxon>
        <taxon>Heterotrichida</taxon>
        <taxon>Blepharismidae</taxon>
        <taxon>Blepharisma</taxon>
    </lineage>
</organism>